<proteinExistence type="predicted"/>
<reference evidence="2 3" key="1">
    <citation type="journal article" date="2015" name="Genome Biol. Evol.">
        <title>Comparative Genomics of a Bacterivorous Green Alga Reveals Evolutionary Causalities and Consequences of Phago-Mixotrophic Mode of Nutrition.</title>
        <authorList>
            <person name="Burns J.A."/>
            <person name="Paasch A."/>
            <person name="Narechania A."/>
            <person name="Kim E."/>
        </authorList>
    </citation>
    <scope>NUCLEOTIDE SEQUENCE [LARGE SCALE GENOMIC DNA]</scope>
    <source>
        <strain evidence="2 3">PLY_AMNH</strain>
    </source>
</reference>
<protein>
    <recommendedName>
        <fullName evidence="1">Right handed beta helix domain-containing protein</fullName>
    </recommendedName>
</protein>
<dbReference type="Proteomes" id="UP001190700">
    <property type="component" value="Unassembled WGS sequence"/>
</dbReference>
<organism evidence="2 3">
    <name type="scientific">Cymbomonas tetramitiformis</name>
    <dbReference type="NCBI Taxonomy" id="36881"/>
    <lineage>
        <taxon>Eukaryota</taxon>
        <taxon>Viridiplantae</taxon>
        <taxon>Chlorophyta</taxon>
        <taxon>Pyramimonadophyceae</taxon>
        <taxon>Pyramimonadales</taxon>
        <taxon>Pyramimonadaceae</taxon>
        <taxon>Cymbomonas</taxon>
    </lineage>
</organism>
<evidence type="ECO:0000313" key="3">
    <source>
        <dbReference type="Proteomes" id="UP001190700"/>
    </source>
</evidence>
<dbReference type="InterPro" id="IPR011050">
    <property type="entry name" value="Pectin_lyase_fold/virulence"/>
</dbReference>
<dbReference type="Pfam" id="PF13229">
    <property type="entry name" value="Beta_helix"/>
    <property type="match status" value="1"/>
</dbReference>
<dbReference type="InterPro" id="IPR012334">
    <property type="entry name" value="Pectin_lyas_fold"/>
</dbReference>
<feature type="domain" description="Right handed beta helix" evidence="1">
    <location>
        <begin position="67"/>
        <end position="211"/>
    </location>
</feature>
<dbReference type="SUPFAM" id="SSF51126">
    <property type="entry name" value="Pectin lyase-like"/>
    <property type="match status" value="1"/>
</dbReference>
<dbReference type="Gene3D" id="2.160.20.10">
    <property type="entry name" value="Single-stranded right-handed beta-helix, Pectin lyase-like"/>
    <property type="match status" value="1"/>
</dbReference>
<comment type="caution">
    <text evidence="2">The sequence shown here is derived from an EMBL/GenBank/DDBJ whole genome shotgun (WGS) entry which is preliminary data.</text>
</comment>
<gene>
    <name evidence="2" type="ORF">CYMTET_7442</name>
</gene>
<dbReference type="AlphaFoldDB" id="A0AAE0GVP0"/>
<evidence type="ECO:0000313" key="2">
    <source>
        <dbReference type="EMBL" id="KAK3284933.1"/>
    </source>
</evidence>
<accession>A0AAE0GVP0</accession>
<sequence length="241" mass="24511">MLHVPMTTYFAATFGANGAGGAINCQEGPVVIFWSPTRLLVNAAVQGGAIYVGPSSTLRFQAGGYLHGNSASQQGGALCLAPGASLSALDIEIDSNTVQQFAGGGISAGNGSYVLLSHSVVRNNTVGIGSGGGIYGTGSTLFIRNDSTVTNNSAGSDGAARNRARIAIVDSTIRKNTAPGLLLNGGTEAVVQNARLEHHFGTALKLMETAHAAVCEQPTLSSPYPSPRLGGLILAIDWVSA</sequence>
<evidence type="ECO:0000259" key="1">
    <source>
        <dbReference type="Pfam" id="PF13229"/>
    </source>
</evidence>
<keyword evidence="3" id="KW-1185">Reference proteome</keyword>
<dbReference type="InterPro" id="IPR039448">
    <property type="entry name" value="Beta_helix"/>
</dbReference>
<name>A0AAE0GVP0_9CHLO</name>
<dbReference type="EMBL" id="LGRX02002087">
    <property type="protein sequence ID" value="KAK3284933.1"/>
    <property type="molecule type" value="Genomic_DNA"/>
</dbReference>